<dbReference type="FunFam" id="3.30.565.10:FF:000006">
    <property type="entry name" value="Sensor histidine kinase WalK"/>
    <property type="match status" value="1"/>
</dbReference>
<evidence type="ECO:0000256" key="14">
    <source>
        <dbReference type="SAM" id="Phobius"/>
    </source>
</evidence>
<keyword evidence="12" id="KW-0902">Two-component regulatory system</keyword>
<dbReference type="InterPro" id="IPR050398">
    <property type="entry name" value="HssS/ArlS-like"/>
</dbReference>
<dbReference type="FunFam" id="1.10.287.130:FF:000001">
    <property type="entry name" value="Two-component sensor histidine kinase"/>
    <property type="match status" value="1"/>
</dbReference>
<dbReference type="SUPFAM" id="SSF158472">
    <property type="entry name" value="HAMP domain-like"/>
    <property type="match status" value="1"/>
</dbReference>
<dbReference type="InterPro" id="IPR004358">
    <property type="entry name" value="Sig_transdc_His_kin-like_C"/>
</dbReference>
<dbReference type="PANTHER" id="PTHR45528">
    <property type="entry name" value="SENSOR HISTIDINE KINASE CPXA"/>
    <property type="match status" value="1"/>
</dbReference>
<evidence type="ECO:0000256" key="4">
    <source>
        <dbReference type="ARBA" id="ARBA00022475"/>
    </source>
</evidence>
<dbReference type="PROSITE" id="PS50885">
    <property type="entry name" value="HAMP"/>
    <property type="match status" value="1"/>
</dbReference>
<keyword evidence="11 14" id="KW-1133">Transmembrane helix</keyword>
<dbReference type="InterPro" id="IPR036097">
    <property type="entry name" value="HisK_dim/P_sf"/>
</dbReference>
<protein>
    <recommendedName>
        <fullName evidence="3">histidine kinase</fullName>
        <ecNumber evidence="3">2.7.13.3</ecNumber>
    </recommendedName>
</protein>
<evidence type="ECO:0000259" key="16">
    <source>
        <dbReference type="PROSITE" id="PS50885"/>
    </source>
</evidence>
<keyword evidence="6" id="KW-0808">Transferase</keyword>
<evidence type="ECO:0000256" key="5">
    <source>
        <dbReference type="ARBA" id="ARBA00022553"/>
    </source>
</evidence>
<evidence type="ECO:0000256" key="2">
    <source>
        <dbReference type="ARBA" id="ARBA00004651"/>
    </source>
</evidence>
<keyword evidence="5" id="KW-0597">Phosphoprotein</keyword>
<dbReference type="GO" id="GO:0000155">
    <property type="term" value="F:phosphorelay sensor kinase activity"/>
    <property type="evidence" value="ECO:0007669"/>
    <property type="project" value="InterPro"/>
</dbReference>
<dbReference type="InterPro" id="IPR036890">
    <property type="entry name" value="HATPase_C_sf"/>
</dbReference>
<feature type="domain" description="Histidine kinase" evidence="15">
    <location>
        <begin position="140"/>
        <end position="360"/>
    </location>
</feature>
<dbReference type="EMBL" id="QJVJ01000007">
    <property type="protein sequence ID" value="PYI53408.1"/>
    <property type="molecule type" value="Genomic_DNA"/>
</dbReference>
<keyword evidence="4" id="KW-1003">Cell membrane</keyword>
<dbReference type="SUPFAM" id="SSF55874">
    <property type="entry name" value="ATPase domain of HSP90 chaperone/DNA topoisomerase II/histidine kinase"/>
    <property type="match status" value="1"/>
</dbReference>
<dbReference type="Pfam" id="PF00672">
    <property type="entry name" value="HAMP"/>
    <property type="match status" value="1"/>
</dbReference>
<feature type="transmembrane region" description="Helical" evidence="14">
    <location>
        <begin position="49"/>
        <end position="71"/>
    </location>
</feature>
<keyword evidence="9 17" id="KW-0418">Kinase</keyword>
<keyword evidence="18" id="KW-1185">Reference proteome</keyword>
<accession>A0A2V5K2J1</accession>
<evidence type="ECO:0000256" key="1">
    <source>
        <dbReference type="ARBA" id="ARBA00000085"/>
    </source>
</evidence>
<dbReference type="InterPro" id="IPR003661">
    <property type="entry name" value="HisK_dim/P_dom"/>
</dbReference>
<evidence type="ECO:0000256" key="6">
    <source>
        <dbReference type="ARBA" id="ARBA00022679"/>
    </source>
</evidence>
<dbReference type="SMART" id="SM00387">
    <property type="entry name" value="HATPase_c"/>
    <property type="match status" value="1"/>
</dbReference>
<dbReference type="Gene3D" id="6.10.340.10">
    <property type="match status" value="1"/>
</dbReference>
<dbReference type="SMART" id="SM00304">
    <property type="entry name" value="HAMP"/>
    <property type="match status" value="1"/>
</dbReference>
<dbReference type="InterPro" id="IPR003594">
    <property type="entry name" value="HATPase_dom"/>
</dbReference>
<evidence type="ECO:0000256" key="10">
    <source>
        <dbReference type="ARBA" id="ARBA00022840"/>
    </source>
</evidence>
<dbReference type="Gene3D" id="3.30.565.10">
    <property type="entry name" value="Histidine kinase-like ATPase, C-terminal domain"/>
    <property type="match status" value="1"/>
</dbReference>
<dbReference type="CDD" id="cd00075">
    <property type="entry name" value="HATPase"/>
    <property type="match status" value="1"/>
</dbReference>
<evidence type="ECO:0000256" key="8">
    <source>
        <dbReference type="ARBA" id="ARBA00022741"/>
    </source>
</evidence>
<evidence type="ECO:0000256" key="13">
    <source>
        <dbReference type="ARBA" id="ARBA00023136"/>
    </source>
</evidence>
<keyword evidence="7 14" id="KW-0812">Transmembrane</keyword>
<gene>
    <name evidence="17" type="ORF">DLM86_16655</name>
</gene>
<dbReference type="PRINTS" id="PR00344">
    <property type="entry name" value="BCTRLSENSOR"/>
</dbReference>
<dbReference type="SUPFAM" id="SSF47384">
    <property type="entry name" value="Homodimeric domain of signal transducing histidine kinase"/>
    <property type="match status" value="1"/>
</dbReference>
<proteinExistence type="predicted"/>
<dbReference type="PROSITE" id="PS50109">
    <property type="entry name" value="HIS_KIN"/>
    <property type="match status" value="1"/>
</dbReference>
<dbReference type="Proteomes" id="UP000247476">
    <property type="component" value="Unassembled WGS sequence"/>
</dbReference>
<keyword evidence="10" id="KW-0067">ATP-binding</keyword>
<dbReference type="CDD" id="cd00082">
    <property type="entry name" value="HisKA"/>
    <property type="match status" value="1"/>
</dbReference>
<name>A0A2V5K2J1_9BACL</name>
<keyword evidence="8" id="KW-0547">Nucleotide-binding</keyword>
<reference evidence="17 18" key="1">
    <citation type="submission" date="2018-05" db="EMBL/GenBank/DDBJ databases">
        <title>Paenibacillus flagellatus sp. nov., isolated from selenium mineral soil.</title>
        <authorList>
            <person name="Dai X."/>
        </authorList>
    </citation>
    <scope>NUCLEOTIDE SEQUENCE [LARGE SCALE GENOMIC DNA]</scope>
    <source>
        <strain evidence="17 18">DXL2</strain>
    </source>
</reference>
<dbReference type="GO" id="GO:0005886">
    <property type="term" value="C:plasma membrane"/>
    <property type="evidence" value="ECO:0007669"/>
    <property type="project" value="UniProtKB-SubCell"/>
</dbReference>
<dbReference type="InterPro" id="IPR005467">
    <property type="entry name" value="His_kinase_dom"/>
</dbReference>
<dbReference type="InterPro" id="IPR003660">
    <property type="entry name" value="HAMP_dom"/>
</dbReference>
<organism evidence="17 18">
    <name type="scientific">Paenibacillus flagellatus</name>
    <dbReference type="NCBI Taxonomy" id="2211139"/>
    <lineage>
        <taxon>Bacteria</taxon>
        <taxon>Bacillati</taxon>
        <taxon>Bacillota</taxon>
        <taxon>Bacilli</taxon>
        <taxon>Bacillales</taxon>
        <taxon>Paenibacillaceae</taxon>
        <taxon>Paenibacillus</taxon>
    </lineage>
</organism>
<evidence type="ECO:0000256" key="11">
    <source>
        <dbReference type="ARBA" id="ARBA00022989"/>
    </source>
</evidence>
<dbReference type="Pfam" id="PF02518">
    <property type="entry name" value="HATPase_c"/>
    <property type="match status" value="1"/>
</dbReference>
<dbReference type="SMART" id="SM00388">
    <property type="entry name" value="HisKA"/>
    <property type="match status" value="1"/>
</dbReference>
<dbReference type="CDD" id="cd06225">
    <property type="entry name" value="HAMP"/>
    <property type="match status" value="1"/>
</dbReference>
<dbReference type="OrthoDB" id="335833at2"/>
<dbReference type="GO" id="GO:0005524">
    <property type="term" value="F:ATP binding"/>
    <property type="evidence" value="ECO:0007669"/>
    <property type="project" value="UniProtKB-KW"/>
</dbReference>
<dbReference type="Pfam" id="PF00512">
    <property type="entry name" value="HisKA"/>
    <property type="match status" value="1"/>
</dbReference>
<feature type="domain" description="HAMP" evidence="16">
    <location>
        <begin position="73"/>
        <end position="125"/>
    </location>
</feature>
<evidence type="ECO:0000256" key="12">
    <source>
        <dbReference type="ARBA" id="ARBA00023012"/>
    </source>
</evidence>
<dbReference type="PANTHER" id="PTHR45528:SF1">
    <property type="entry name" value="SENSOR HISTIDINE KINASE CPXA"/>
    <property type="match status" value="1"/>
</dbReference>
<evidence type="ECO:0000256" key="3">
    <source>
        <dbReference type="ARBA" id="ARBA00012438"/>
    </source>
</evidence>
<dbReference type="Gene3D" id="1.10.287.130">
    <property type="match status" value="1"/>
</dbReference>
<comment type="subcellular location">
    <subcellularLocation>
        <location evidence="2">Cell membrane</location>
        <topology evidence="2">Multi-pass membrane protein</topology>
    </subcellularLocation>
</comment>
<feature type="transmembrane region" description="Helical" evidence="14">
    <location>
        <begin position="12"/>
        <end position="37"/>
    </location>
</feature>
<evidence type="ECO:0000256" key="9">
    <source>
        <dbReference type="ARBA" id="ARBA00022777"/>
    </source>
</evidence>
<evidence type="ECO:0000256" key="7">
    <source>
        <dbReference type="ARBA" id="ARBA00022692"/>
    </source>
</evidence>
<evidence type="ECO:0000259" key="15">
    <source>
        <dbReference type="PROSITE" id="PS50109"/>
    </source>
</evidence>
<evidence type="ECO:0000313" key="17">
    <source>
        <dbReference type="EMBL" id="PYI53408.1"/>
    </source>
</evidence>
<keyword evidence="13 14" id="KW-0472">Membrane</keyword>
<comment type="caution">
    <text evidence="17">The sequence shown here is derived from an EMBL/GenBank/DDBJ whole genome shotgun (WGS) entry which is preliminary data.</text>
</comment>
<comment type="catalytic activity">
    <reaction evidence="1">
        <text>ATP + protein L-histidine = ADP + protein N-phospho-L-histidine.</text>
        <dbReference type="EC" id="2.7.13.3"/>
    </reaction>
</comment>
<evidence type="ECO:0000313" key="18">
    <source>
        <dbReference type="Proteomes" id="UP000247476"/>
    </source>
</evidence>
<sequence length="361" mass="40239">MSIKKKLILSNIAMIVVPFAMFLLIEFIAGYILFYALERNFQADLQLFTTIRVTGLLVAITVSNAIITTVVSRSILRQVGMLTKAAKEIAQGNLAFSLTASSNDELGELASLFERMRGKLLEAKELQSKYEENRKELIASISHDLRTPMTSIKGYARGIMDGVAHSPDKVEHYARIIYMNAGAMEKMIDELFLYSKLDLQKVPMVLEEVDLRPFLADYLEELRYTFEPDGGQTIFKYNRDESYVVMADRTQVRRVVENIVQNSLKYMDKQPKVIEVRLSSEPGQVRVEVEDNGSGISAESLPHIFDSFYRADAARNSSTGGSGLGMAIAKQIIEAHGGQIGAASEIGSGTTIFFRLNKPGR</sequence>
<dbReference type="RefSeq" id="WP_110841180.1">
    <property type="nucleotide sequence ID" value="NZ_QJVJ01000007.1"/>
</dbReference>
<dbReference type="EC" id="2.7.13.3" evidence="3"/>
<dbReference type="AlphaFoldDB" id="A0A2V5K2J1"/>